<dbReference type="Gene3D" id="3.30.450.40">
    <property type="match status" value="2"/>
</dbReference>
<dbReference type="AlphaFoldDB" id="A0A1G6YKV5"/>
<feature type="domain" description="GGDEF" evidence="4">
    <location>
        <begin position="490"/>
        <end position="623"/>
    </location>
</feature>
<evidence type="ECO:0000259" key="4">
    <source>
        <dbReference type="PROSITE" id="PS50887"/>
    </source>
</evidence>
<protein>
    <submittedName>
        <fullName evidence="5">PAS domain S-box-containing protein/diguanylate cyclase (GGDEF) domain-containing protein</fullName>
    </submittedName>
</protein>
<dbReference type="InterPro" id="IPR035919">
    <property type="entry name" value="EAL_sf"/>
</dbReference>
<dbReference type="PROSITE" id="PS50883">
    <property type="entry name" value="EAL"/>
    <property type="match status" value="1"/>
</dbReference>
<dbReference type="InterPro" id="IPR000700">
    <property type="entry name" value="PAS-assoc_C"/>
</dbReference>
<dbReference type="SUPFAM" id="SSF55073">
    <property type="entry name" value="Nucleotide cyclase"/>
    <property type="match status" value="1"/>
</dbReference>
<dbReference type="InterPro" id="IPR000160">
    <property type="entry name" value="GGDEF_dom"/>
</dbReference>
<dbReference type="Proteomes" id="UP000243205">
    <property type="component" value="Unassembled WGS sequence"/>
</dbReference>
<feature type="domain" description="EAL" evidence="3">
    <location>
        <begin position="632"/>
        <end position="886"/>
    </location>
</feature>
<dbReference type="InterPro" id="IPR001633">
    <property type="entry name" value="EAL_dom"/>
</dbReference>
<dbReference type="SUPFAM" id="SSF55781">
    <property type="entry name" value="GAF domain-like"/>
    <property type="match status" value="2"/>
</dbReference>
<dbReference type="CDD" id="cd01949">
    <property type="entry name" value="GGDEF"/>
    <property type="match status" value="1"/>
</dbReference>
<dbReference type="OrthoDB" id="9777298at2"/>
<dbReference type="FunFam" id="3.20.20.450:FF:000001">
    <property type="entry name" value="Cyclic di-GMP phosphodiesterase yahA"/>
    <property type="match status" value="1"/>
</dbReference>
<dbReference type="NCBIfam" id="TIGR00229">
    <property type="entry name" value="sensory_box"/>
    <property type="match status" value="1"/>
</dbReference>
<dbReference type="Pfam" id="PF08448">
    <property type="entry name" value="PAS_4"/>
    <property type="match status" value="1"/>
</dbReference>
<gene>
    <name evidence="5" type="ORF">SAMN05661003_10290</name>
</gene>
<dbReference type="InterPro" id="IPR000014">
    <property type="entry name" value="PAS"/>
</dbReference>
<dbReference type="RefSeq" id="WP_092076032.1">
    <property type="nucleotide sequence ID" value="NZ_FNAQ01000002.1"/>
</dbReference>
<dbReference type="InterPro" id="IPR052155">
    <property type="entry name" value="Biofilm_reg_signaling"/>
</dbReference>
<dbReference type="SUPFAM" id="SSF141868">
    <property type="entry name" value="EAL domain-like"/>
    <property type="match status" value="1"/>
</dbReference>
<dbReference type="InterPro" id="IPR035965">
    <property type="entry name" value="PAS-like_dom_sf"/>
</dbReference>
<dbReference type="NCBIfam" id="TIGR00254">
    <property type="entry name" value="GGDEF"/>
    <property type="match status" value="1"/>
</dbReference>
<dbReference type="EMBL" id="FNAQ01000002">
    <property type="protein sequence ID" value="SDD91134.1"/>
    <property type="molecule type" value="Genomic_DNA"/>
</dbReference>
<dbReference type="CDD" id="cd01948">
    <property type="entry name" value="EAL"/>
    <property type="match status" value="1"/>
</dbReference>
<reference evidence="6" key="1">
    <citation type="submission" date="2016-10" db="EMBL/GenBank/DDBJ databases">
        <authorList>
            <person name="Varghese N."/>
            <person name="Submissions S."/>
        </authorList>
    </citation>
    <scope>NUCLEOTIDE SEQUENCE [LARGE SCALE GENOMIC DNA]</scope>
    <source>
        <strain evidence="6">DSM 8987</strain>
    </source>
</reference>
<evidence type="ECO:0000313" key="5">
    <source>
        <dbReference type="EMBL" id="SDD91134.1"/>
    </source>
</evidence>
<evidence type="ECO:0000259" key="3">
    <source>
        <dbReference type="PROSITE" id="PS50883"/>
    </source>
</evidence>
<dbReference type="SMART" id="SM00065">
    <property type="entry name" value="GAF"/>
    <property type="match status" value="2"/>
</dbReference>
<dbReference type="Pfam" id="PF00563">
    <property type="entry name" value="EAL"/>
    <property type="match status" value="1"/>
</dbReference>
<feature type="domain" description="PAC" evidence="2">
    <location>
        <begin position="245"/>
        <end position="297"/>
    </location>
</feature>
<dbReference type="InterPro" id="IPR003018">
    <property type="entry name" value="GAF"/>
</dbReference>
<dbReference type="InterPro" id="IPR043128">
    <property type="entry name" value="Rev_trsase/Diguanyl_cyclase"/>
</dbReference>
<evidence type="ECO:0000259" key="2">
    <source>
        <dbReference type="PROSITE" id="PS50113"/>
    </source>
</evidence>
<dbReference type="InterPro" id="IPR013656">
    <property type="entry name" value="PAS_4"/>
</dbReference>
<dbReference type="SMART" id="SM00052">
    <property type="entry name" value="EAL"/>
    <property type="match status" value="1"/>
</dbReference>
<dbReference type="Gene3D" id="3.30.70.270">
    <property type="match status" value="1"/>
</dbReference>
<name>A0A1G6YKV5_9BACT</name>
<dbReference type="Gene3D" id="3.20.20.450">
    <property type="entry name" value="EAL domain"/>
    <property type="match status" value="1"/>
</dbReference>
<dbReference type="InterPro" id="IPR001610">
    <property type="entry name" value="PAC"/>
</dbReference>
<organism evidence="5 6">
    <name type="scientific">Desulfuromonas thiophila</name>
    <dbReference type="NCBI Taxonomy" id="57664"/>
    <lineage>
        <taxon>Bacteria</taxon>
        <taxon>Pseudomonadati</taxon>
        <taxon>Thermodesulfobacteriota</taxon>
        <taxon>Desulfuromonadia</taxon>
        <taxon>Desulfuromonadales</taxon>
        <taxon>Desulfuromonadaceae</taxon>
        <taxon>Desulfuromonas</taxon>
    </lineage>
</organism>
<dbReference type="PANTHER" id="PTHR44757:SF2">
    <property type="entry name" value="BIOFILM ARCHITECTURE MAINTENANCE PROTEIN MBAA"/>
    <property type="match status" value="1"/>
</dbReference>
<dbReference type="SMART" id="SM00086">
    <property type="entry name" value="PAC"/>
    <property type="match status" value="1"/>
</dbReference>
<dbReference type="STRING" id="57664.SAMN05661003_10290"/>
<feature type="domain" description="PAS" evidence="1">
    <location>
        <begin position="172"/>
        <end position="215"/>
    </location>
</feature>
<dbReference type="InterPro" id="IPR029016">
    <property type="entry name" value="GAF-like_dom_sf"/>
</dbReference>
<dbReference type="PROSITE" id="PS50112">
    <property type="entry name" value="PAS"/>
    <property type="match status" value="1"/>
</dbReference>
<dbReference type="CDD" id="cd00130">
    <property type="entry name" value="PAS"/>
    <property type="match status" value="1"/>
</dbReference>
<dbReference type="Pfam" id="PF00990">
    <property type="entry name" value="GGDEF"/>
    <property type="match status" value="1"/>
</dbReference>
<dbReference type="SMART" id="SM00267">
    <property type="entry name" value="GGDEF"/>
    <property type="match status" value="1"/>
</dbReference>
<sequence>MGMESAEQTPAVLGQVYDRLIGCVGEAFFAALLTELAQAARADYAFVGEFSPTDRTMIQTEAVYAEGQIIDNILFPLQNTPCDVVLREGLCYYPRDVIKLFPLDHLAIQMEVDSYIGIPLVNSHGQVMGPLAVFSRKPLENIGLIKTAMRMFALRAAAELERLKIERQRQEELHFLQSLLDALPNPTFYKDTAGRYLGCNEGYARLIGRRRDEILCCQARELHASERAEVAAREDARVFASGQPRTYESTLDCNDGSRRRVLFNKAPFFDRQGQLAGLVGTIQDITRLKQMEAAIQTLVEGTLGYTGSACYRRVAEQLCSWFDADCAIVGCLRSSGQIHSLATRQDGVLLGEYDFDPTNTPCQHVMREGMFMVSEGLLQRFPHTPLVVNLQAQGYVGAPVRGRDGKVIGVLSVLSRKRIETLERAEDVLAIMAARVSAEIERERSEQQLQENRNHLEYLVYHDALTELPNRQLFRDRLQHAISMARLAQHRVGVLFLDIDRFKKINDSLGHETGDRVLCEVSRRLLLCARDADTVARLSGDEFALIIDQIVHDENVILVAQEVSRALALPIEVDDFRLFVTASIGISMYPQDGRDVVSLLKAADAAMFQAKELGRDTYRFYTPGLNERASTLLLMEGALRQAVDQNNLVVYYQPQVELTSGRVVGVEALLRWRHPQQGMISPAEFIPLAEETGLIVSIGEWALLQACRQGCLWHQTGYAPLRVAVNISARQFRQSDLVAMVRRVLRETGFDGRHLELELTESLLMDDVDGAIATMTQLSQLGVRLSIDDFGTGYSSLAYLKRFPINYLKIDRSFVRDIMDDPNDAAIAATIIDLARNMNLHVIAEGIELEAQRVFLQQKGCRYGKGYLFSQPLPADQLTLLLARQPAERP</sequence>
<accession>A0A1G6YKV5</accession>
<dbReference type="Pfam" id="PF01590">
    <property type="entry name" value="GAF"/>
    <property type="match status" value="1"/>
</dbReference>
<dbReference type="InterPro" id="IPR029787">
    <property type="entry name" value="Nucleotide_cyclase"/>
</dbReference>
<evidence type="ECO:0000313" key="6">
    <source>
        <dbReference type="Proteomes" id="UP000243205"/>
    </source>
</evidence>
<dbReference type="PROSITE" id="PS50113">
    <property type="entry name" value="PAC"/>
    <property type="match status" value="1"/>
</dbReference>
<dbReference type="PANTHER" id="PTHR44757">
    <property type="entry name" value="DIGUANYLATE CYCLASE DGCP"/>
    <property type="match status" value="1"/>
</dbReference>
<keyword evidence="6" id="KW-1185">Reference proteome</keyword>
<dbReference type="PROSITE" id="PS50887">
    <property type="entry name" value="GGDEF"/>
    <property type="match status" value="1"/>
</dbReference>
<dbReference type="Gene3D" id="3.30.450.20">
    <property type="entry name" value="PAS domain"/>
    <property type="match status" value="1"/>
</dbReference>
<evidence type="ECO:0000259" key="1">
    <source>
        <dbReference type="PROSITE" id="PS50112"/>
    </source>
</evidence>
<dbReference type="SUPFAM" id="SSF55785">
    <property type="entry name" value="PYP-like sensor domain (PAS domain)"/>
    <property type="match status" value="1"/>
</dbReference>
<proteinExistence type="predicted"/>